<protein>
    <recommendedName>
        <fullName evidence="5">DUF368 domain-containing protein</fullName>
    </recommendedName>
</protein>
<feature type="compositionally biased region" description="Polar residues" evidence="1">
    <location>
        <begin position="1"/>
        <end position="12"/>
    </location>
</feature>
<dbReference type="OrthoDB" id="9793746at2"/>
<feature type="region of interest" description="Disordered" evidence="1">
    <location>
        <begin position="1"/>
        <end position="31"/>
    </location>
</feature>
<feature type="transmembrane region" description="Helical" evidence="2">
    <location>
        <begin position="237"/>
        <end position="258"/>
    </location>
</feature>
<accession>A0A5C5XX85</accession>
<feature type="transmembrane region" description="Helical" evidence="2">
    <location>
        <begin position="134"/>
        <end position="149"/>
    </location>
</feature>
<feature type="transmembrane region" description="Helical" evidence="2">
    <location>
        <begin position="311"/>
        <end position="333"/>
    </location>
</feature>
<keyword evidence="2" id="KW-1133">Transmembrane helix</keyword>
<proteinExistence type="predicted"/>
<evidence type="ECO:0000256" key="2">
    <source>
        <dbReference type="SAM" id="Phobius"/>
    </source>
</evidence>
<feature type="transmembrane region" description="Helical" evidence="2">
    <location>
        <begin position="270"/>
        <end position="291"/>
    </location>
</feature>
<dbReference type="PANTHER" id="PTHR37308">
    <property type="entry name" value="INTEGRAL MEMBRANE PROTEIN"/>
    <property type="match status" value="1"/>
</dbReference>
<dbReference type="InterPro" id="IPR007163">
    <property type="entry name" value="VCA0040-like"/>
</dbReference>
<evidence type="ECO:0000313" key="3">
    <source>
        <dbReference type="EMBL" id="TWT67947.1"/>
    </source>
</evidence>
<keyword evidence="2" id="KW-0472">Membrane</keyword>
<dbReference type="RefSeq" id="WP_146438047.1">
    <property type="nucleotide sequence ID" value="NZ_SJPL01000001.1"/>
</dbReference>
<evidence type="ECO:0000256" key="1">
    <source>
        <dbReference type="SAM" id="MobiDB-lite"/>
    </source>
</evidence>
<keyword evidence="2" id="KW-0812">Transmembrane</keyword>
<dbReference type="Proteomes" id="UP000317238">
    <property type="component" value="Unassembled WGS sequence"/>
</dbReference>
<evidence type="ECO:0008006" key="5">
    <source>
        <dbReference type="Google" id="ProtNLM"/>
    </source>
</evidence>
<feature type="transmembrane region" description="Helical" evidence="2">
    <location>
        <begin position="161"/>
        <end position="181"/>
    </location>
</feature>
<comment type="caution">
    <text evidence="3">The sequence shown here is derived from an EMBL/GenBank/DDBJ whole genome shotgun (WGS) entry which is preliminary data.</text>
</comment>
<sequence>MTNDSIRTQKPDQTIAPESTDESNIAGKSGGSWMPGPADFVNVVRGFFMGAADTVPGVSGGTVALILGHYQRLIAAISRIDGHFVSLAGRGKFVDAFAHIDGRFLVALAMGIACGIVSLAGLMHWLLDHRMAETLAVFLGLVLASVWVVRREIEVWTADRWIALGFGAVVAAGITMLAGSAGSLSLPYLFFSASIAICAMILPGISGAFIMLLLGVYYPVTGMVKDAAKLNFTPETLIKMAVFAAGCLFGLLAFSKVLRFLLARFRDTTMAVLIGLMIGSVGRLWPFQVVTPETADLDFKARQFDYVSPTAFTGSVPIVIGCVIAGAAVVLIAESVASRLQHS</sequence>
<feature type="transmembrane region" description="Helical" evidence="2">
    <location>
        <begin position="188"/>
        <end position="217"/>
    </location>
</feature>
<organism evidence="3 4">
    <name type="scientific">Crateriforma conspicua</name>
    <dbReference type="NCBI Taxonomy" id="2527996"/>
    <lineage>
        <taxon>Bacteria</taxon>
        <taxon>Pseudomonadati</taxon>
        <taxon>Planctomycetota</taxon>
        <taxon>Planctomycetia</taxon>
        <taxon>Planctomycetales</taxon>
        <taxon>Planctomycetaceae</taxon>
        <taxon>Crateriforma</taxon>
    </lineage>
</organism>
<dbReference type="Pfam" id="PF04018">
    <property type="entry name" value="VCA0040-like"/>
    <property type="match status" value="1"/>
</dbReference>
<gene>
    <name evidence="3" type="ORF">Pan14r_01850</name>
</gene>
<keyword evidence="4" id="KW-1185">Reference proteome</keyword>
<reference evidence="3 4" key="1">
    <citation type="submission" date="2019-02" db="EMBL/GenBank/DDBJ databases">
        <title>Deep-cultivation of Planctomycetes and their phenomic and genomic characterization uncovers novel biology.</title>
        <authorList>
            <person name="Wiegand S."/>
            <person name="Jogler M."/>
            <person name="Boedeker C."/>
            <person name="Pinto D."/>
            <person name="Vollmers J."/>
            <person name="Rivas-Marin E."/>
            <person name="Kohn T."/>
            <person name="Peeters S.H."/>
            <person name="Heuer A."/>
            <person name="Rast P."/>
            <person name="Oberbeckmann S."/>
            <person name="Bunk B."/>
            <person name="Jeske O."/>
            <person name="Meyerdierks A."/>
            <person name="Storesund J.E."/>
            <person name="Kallscheuer N."/>
            <person name="Luecker S."/>
            <person name="Lage O.M."/>
            <person name="Pohl T."/>
            <person name="Merkel B.J."/>
            <person name="Hornburger P."/>
            <person name="Mueller R.-W."/>
            <person name="Bruemmer F."/>
            <person name="Labrenz M."/>
            <person name="Spormann A.M."/>
            <person name="Op Den Camp H."/>
            <person name="Overmann J."/>
            <person name="Amann R."/>
            <person name="Jetten M.S.M."/>
            <person name="Mascher T."/>
            <person name="Medema M.H."/>
            <person name="Devos D.P."/>
            <person name="Kaster A.-K."/>
            <person name="Ovreas L."/>
            <person name="Rohde M."/>
            <person name="Galperin M.Y."/>
            <person name="Jogler C."/>
        </authorList>
    </citation>
    <scope>NUCLEOTIDE SEQUENCE [LARGE SCALE GENOMIC DNA]</scope>
    <source>
        <strain evidence="3 4">Pan14r</strain>
    </source>
</reference>
<name>A0A5C5XX85_9PLAN</name>
<dbReference type="AlphaFoldDB" id="A0A5C5XX85"/>
<dbReference type="PANTHER" id="PTHR37308:SF1">
    <property type="entry name" value="POLYPRENYL-PHOSPHATE TRANSPORTER"/>
    <property type="match status" value="1"/>
</dbReference>
<feature type="transmembrane region" description="Helical" evidence="2">
    <location>
        <begin position="104"/>
        <end position="127"/>
    </location>
</feature>
<evidence type="ECO:0000313" key="4">
    <source>
        <dbReference type="Proteomes" id="UP000317238"/>
    </source>
</evidence>
<dbReference type="EMBL" id="SJPL01000001">
    <property type="protein sequence ID" value="TWT67947.1"/>
    <property type="molecule type" value="Genomic_DNA"/>
</dbReference>